<dbReference type="GO" id="GO:0006421">
    <property type="term" value="P:asparaginyl-tRNA aminoacylation"/>
    <property type="evidence" value="ECO:0007669"/>
    <property type="project" value="TreeGrafter"/>
</dbReference>
<evidence type="ECO:0000256" key="4">
    <source>
        <dbReference type="ARBA" id="ARBA00022917"/>
    </source>
</evidence>
<dbReference type="AlphaFoldDB" id="A0A9Q0M0I3"/>
<keyword evidence="5" id="KW-0030">Aminoacyl-tRNA synthetase</keyword>
<evidence type="ECO:0000256" key="3">
    <source>
        <dbReference type="ARBA" id="ARBA00022840"/>
    </source>
</evidence>
<organism evidence="8 9">
    <name type="scientific">Blomia tropicalis</name>
    <name type="common">Mite</name>
    <dbReference type="NCBI Taxonomy" id="40697"/>
    <lineage>
        <taxon>Eukaryota</taxon>
        <taxon>Metazoa</taxon>
        <taxon>Ecdysozoa</taxon>
        <taxon>Arthropoda</taxon>
        <taxon>Chelicerata</taxon>
        <taxon>Arachnida</taxon>
        <taxon>Acari</taxon>
        <taxon>Acariformes</taxon>
        <taxon>Sarcoptiformes</taxon>
        <taxon>Astigmata</taxon>
        <taxon>Glycyphagoidea</taxon>
        <taxon>Echimyopodidae</taxon>
        <taxon>Blomia</taxon>
    </lineage>
</organism>
<dbReference type="InterPro" id="IPR004365">
    <property type="entry name" value="NA-bd_OB_tRNA"/>
</dbReference>
<dbReference type="Proteomes" id="UP001142055">
    <property type="component" value="Chromosome 3"/>
</dbReference>
<dbReference type="InterPro" id="IPR004364">
    <property type="entry name" value="Aa-tRNA-synt_II"/>
</dbReference>
<dbReference type="EMBL" id="JAPWDV010000003">
    <property type="protein sequence ID" value="KAJ6216736.1"/>
    <property type="molecule type" value="Genomic_DNA"/>
</dbReference>
<evidence type="ECO:0000256" key="5">
    <source>
        <dbReference type="ARBA" id="ARBA00023146"/>
    </source>
</evidence>
<keyword evidence="9" id="KW-1185">Reference proteome</keyword>
<dbReference type="CDD" id="cd04318">
    <property type="entry name" value="EcAsnRS_like_N"/>
    <property type="match status" value="1"/>
</dbReference>
<evidence type="ECO:0000259" key="7">
    <source>
        <dbReference type="Pfam" id="PF01336"/>
    </source>
</evidence>
<gene>
    <name evidence="8" type="ORF">RDWZM_007893</name>
</gene>
<dbReference type="InterPro" id="IPR012340">
    <property type="entry name" value="NA-bd_OB-fold"/>
</dbReference>
<feature type="domain" description="OB" evidence="7">
    <location>
        <begin position="59"/>
        <end position="130"/>
    </location>
</feature>
<keyword evidence="4" id="KW-0648">Protein biosynthesis</keyword>
<name>A0A9Q0M0I3_BLOTA</name>
<sequence>MMSGMADSCHWNGSNCLGHCGGLGRGYMCTTLRGHNTYAPSCGCRRFLSRLGDAAKEFGWVRKIQKQKRTTFIHLDDGSKAFIQIIIANDLHFEKLKLLTNGSSISVVGNLKASPGRQQSIEMVAHSVDLIGECDPQSYTIGHRYMDKGHLITTADLDYLREHIHLRPRVRYFQSILRLRSELQNAIQIFMKQNQFIHVTTPMVTANDCEGGGECFVLNPSVQSEQESESKKYYFGRPTFLTVSGQLHLEAMARSCLVFIR</sequence>
<dbReference type="GO" id="GO:0005739">
    <property type="term" value="C:mitochondrion"/>
    <property type="evidence" value="ECO:0007669"/>
    <property type="project" value="TreeGrafter"/>
</dbReference>
<dbReference type="Gene3D" id="3.30.930.10">
    <property type="entry name" value="Bira Bifunctional Protein, Domain 2"/>
    <property type="match status" value="1"/>
</dbReference>
<evidence type="ECO:0000256" key="1">
    <source>
        <dbReference type="ARBA" id="ARBA00022598"/>
    </source>
</evidence>
<comment type="caution">
    <text evidence="8">The sequence shown here is derived from an EMBL/GenBank/DDBJ whole genome shotgun (WGS) entry which is preliminary data.</text>
</comment>
<dbReference type="SUPFAM" id="SSF50249">
    <property type="entry name" value="Nucleic acid-binding proteins"/>
    <property type="match status" value="1"/>
</dbReference>
<keyword evidence="2" id="KW-0547">Nucleotide-binding</keyword>
<dbReference type="InterPro" id="IPR045864">
    <property type="entry name" value="aa-tRNA-synth_II/BPL/LPL"/>
</dbReference>
<feature type="domain" description="Aminoacyl-tRNA synthetase class II (D/K/N)" evidence="6">
    <location>
        <begin position="162"/>
        <end position="255"/>
    </location>
</feature>
<keyword evidence="1" id="KW-0436">Ligase</keyword>
<dbReference type="SUPFAM" id="SSF55681">
    <property type="entry name" value="Class II aaRS and biotin synthetases"/>
    <property type="match status" value="1"/>
</dbReference>
<protein>
    <submittedName>
        <fullName evidence="8">Uncharacterized protein</fullName>
    </submittedName>
</protein>
<dbReference type="GO" id="GO:0005524">
    <property type="term" value="F:ATP binding"/>
    <property type="evidence" value="ECO:0007669"/>
    <property type="project" value="UniProtKB-KW"/>
</dbReference>
<evidence type="ECO:0000256" key="2">
    <source>
        <dbReference type="ARBA" id="ARBA00022741"/>
    </source>
</evidence>
<dbReference type="PANTHER" id="PTHR22594">
    <property type="entry name" value="ASPARTYL/LYSYL-TRNA SYNTHETASE"/>
    <property type="match status" value="1"/>
</dbReference>
<dbReference type="PANTHER" id="PTHR22594:SF34">
    <property type="entry name" value="ASPARAGINE--TRNA LIGASE, MITOCHONDRIAL-RELATED"/>
    <property type="match status" value="1"/>
</dbReference>
<keyword evidence="3" id="KW-0067">ATP-binding</keyword>
<evidence type="ECO:0000259" key="6">
    <source>
        <dbReference type="Pfam" id="PF00152"/>
    </source>
</evidence>
<proteinExistence type="predicted"/>
<evidence type="ECO:0000313" key="8">
    <source>
        <dbReference type="EMBL" id="KAJ6216736.1"/>
    </source>
</evidence>
<dbReference type="GO" id="GO:0004816">
    <property type="term" value="F:asparagine-tRNA ligase activity"/>
    <property type="evidence" value="ECO:0007669"/>
    <property type="project" value="TreeGrafter"/>
</dbReference>
<evidence type="ECO:0000313" key="9">
    <source>
        <dbReference type="Proteomes" id="UP001142055"/>
    </source>
</evidence>
<accession>A0A9Q0M0I3</accession>
<dbReference type="GO" id="GO:0003676">
    <property type="term" value="F:nucleic acid binding"/>
    <property type="evidence" value="ECO:0007669"/>
    <property type="project" value="InterPro"/>
</dbReference>
<dbReference type="Gene3D" id="2.40.50.140">
    <property type="entry name" value="Nucleic acid-binding proteins"/>
    <property type="match status" value="1"/>
</dbReference>
<dbReference type="Pfam" id="PF00152">
    <property type="entry name" value="tRNA-synt_2"/>
    <property type="match status" value="1"/>
</dbReference>
<dbReference type="Pfam" id="PF01336">
    <property type="entry name" value="tRNA_anti-codon"/>
    <property type="match status" value="1"/>
</dbReference>
<reference evidence="8" key="1">
    <citation type="submission" date="2022-12" db="EMBL/GenBank/DDBJ databases">
        <title>Genome assemblies of Blomia tropicalis.</title>
        <authorList>
            <person name="Cui Y."/>
        </authorList>
    </citation>
    <scope>NUCLEOTIDE SEQUENCE</scope>
    <source>
        <tissue evidence="8">Adult mites</tissue>
    </source>
</reference>